<organism evidence="2 3">
    <name type="scientific">Riccia sorocarpa</name>
    <dbReference type="NCBI Taxonomy" id="122646"/>
    <lineage>
        <taxon>Eukaryota</taxon>
        <taxon>Viridiplantae</taxon>
        <taxon>Streptophyta</taxon>
        <taxon>Embryophyta</taxon>
        <taxon>Marchantiophyta</taxon>
        <taxon>Marchantiopsida</taxon>
        <taxon>Marchantiidae</taxon>
        <taxon>Marchantiales</taxon>
        <taxon>Ricciaceae</taxon>
        <taxon>Riccia</taxon>
    </lineage>
</organism>
<accession>A0ABD3I568</accession>
<dbReference type="Proteomes" id="UP001633002">
    <property type="component" value="Unassembled WGS sequence"/>
</dbReference>
<dbReference type="EMBL" id="JBJQOH010000002">
    <property type="protein sequence ID" value="KAL3698882.1"/>
    <property type="molecule type" value="Genomic_DNA"/>
</dbReference>
<protein>
    <submittedName>
        <fullName evidence="2">Uncharacterized protein</fullName>
    </submittedName>
</protein>
<evidence type="ECO:0000256" key="1">
    <source>
        <dbReference type="SAM" id="MobiDB-lite"/>
    </source>
</evidence>
<sequence>MSRASDRWDRNAGLGLTSGTVGVHVEESIETWIGIGNAEFMPLETGLPSRSEILAAIAESSSSADIHAIVAVETVAERANDEQRSRPDVATMEGQQTGKSSGVLKSWNRGYLEAEANSRTNL</sequence>
<feature type="region of interest" description="Disordered" evidence="1">
    <location>
        <begin position="79"/>
        <end position="104"/>
    </location>
</feature>
<evidence type="ECO:0000313" key="3">
    <source>
        <dbReference type="Proteomes" id="UP001633002"/>
    </source>
</evidence>
<keyword evidence="3" id="KW-1185">Reference proteome</keyword>
<name>A0ABD3I568_9MARC</name>
<dbReference type="AlphaFoldDB" id="A0ABD3I568"/>
<evidence type="ECO:0000313" key="2">
    <source>
        <dbReference type="EMBL" id="KAL3698882.1"/>
    </source>
</evidence>
<reference evidence="2 3" key="1">
    <citation type="submission" date="2024-09" db="EMBL/GenBank/DDBJ databases">
        <title>Chromosome-scale assembly of Riccia sorocarpa.</title>
        <authorList>
            <person name="Paukszto L."/>
        </authorList>
    </citation>
    <scope>NUCLEOTIDE SEQUENCE [LARGE SCALE GENOMIC DNA]</scope>
    <source>
        <strain evidence="2">LP-2024</strain>
        <tissue evidence="2">Aerial parts of the thallus</tissue>
    </source>
</reference>
<comment type="caution">
    <text evidence="2">The sequence shown here is derived from an EMBL/GenBank/DDBJ whole genome shotgun (WGS) entry which is preliminary data.</text>
</comment>
<proteinExistence type="predicted"/>
<gene>
    <name evidence="2" type="ORF">R1sor_012958</name>
</gene>